<organism evidence="1 2">
    <name type="scientific">Caenorhabditis japonica</name>
    <dbReference type="NCBI Taxonomy" id="281687"/>
    <lineage>
        <taxon>Eukaryota</taxon>
        <taxon>Metazoa</taxon>
        <taxon>Ecdysozoa</taxon>
        <taxon>Nematoda</taxon>
        <taxon>Chromadorea</taxon>
        <taxon>Rhabditida</taxon>
        <taxon>Rhabditina</taxon>
        <taxon>Rhabditomorpha</taxon>
        <taxon>Rhabditoidea</taxon>
        <taxon>Rhabditidae</taxon>
        <taxon>Peloderinae</taxon>
        <taxon>Caenorhabditis</taxon>
    </lineage>
</organism>
<reference evidence="2" key="1">
    <citation type="submission" date="2010-08" db="EMBL/GenBank/DDBJ databases">
        <authorList>
            <consortium name="Caenorhabditis japonica Sequencing Consortium"/>
            <person name="Wilson R.K."/>
        </authorList>
    </citation>
    <scope>NUCLEOTIDE SEQUENCE [LARGE SCALE GENOMIC DNA]</scope>
    <source>
        <strain evidence="2">DF5081</strain>
    </source>
</reference>
<sequence>MVRELANVSCSKQVRDYCLLSLQAWNDKDTKFTIGGATVPITSRIRDLGMFFTSDLSFSNHIDTVLRKAHQRVNIFSMCSVMRVSTLSSNVSLFM</sequence>
<name>A0A8R1EUX1_CAEJA</name>
<protein>
    <submittedName>
        <fullName evidence="1">Uncharacterized protein</fullName>
    </submittedName>
</protein>
<dbReference type="AlphaFoldDB" id="A0A8R1EUX1"/>
<evidence type="ECO:0000313" key="2">
    <source>
        <dbReference type="Proteomes" id="UP000005237"/>
    </source>
</evidence>
<reference evidence="1" key="2">
    <citation type="submission" date="2022-06" db="UniProtKB">
        <authorList>
            <consortium name="EnsemblMetazoa"/>
        </authorList>
    </citation>
    <scope>IDENTIFICATION</scope>
    <source>
        <strain evidence="1">DF5081</strain>
    </source>
</reference>
<proteinExistence type="predicted"/>
<keyword evidence="2" id="KW-1185">Reference proteome</keyword>
<dbReference type="EnsemblMetazoa" id="CJA40936.1">
    <property type="protein sequence ID" value="CJA40936.1"/>
    <property type="gene ID" value="WBGene00216784"/>
</dbReference>
<dbReference type="Proteomes" id="UP000005237">
    <property type="component" value="Unassembled WGS sequence"/>
</dbReference>
<accession>A0A8R1EUX1</accession>
<evidence type="ECO:0000313" key="1">
    <source>
        <dbReference type="EnsemblMetazoa" id="CJA40936.1"/>
    </source>
</evidence>